<accession>A0A9Q0GTB4</accession>
<evidence type="ECO:0000313" key="2">
    <source>
        <dbReference type="EMBL" id="KAJ4952691.1"/>
    </source>
</evidence>
<protein>
    <submittedName>
        <fullName evidence="2">Uncharacterized protein</fullName>
    </submittedName>
</protein>
<dbReference type="EMBL" id="JAMYWD010000012">
    <property type="protein sequence ID" value="KAJ4952691.1"/>
    <property type="molecule type" value="Genomic_DNA"/>
</dbReference>
<dbReference type="PANTHER" id="PTHR33527:SF14">
    <property type="entry name" value="OS07G0274300 PROTEIN"/>
    <property type="match status" value="1"/>
</dbReference>
<name>A0A9Q0GTB4_9MAGN</name>
<dbReference type="Proteomes" id="UP001141806">
    <property type="component" value="Unassembled WGS sequence"/>
</dbReference>
<feature type="region of interest" description="Disordered" evidence="1">
    <location>
        <begin position="169"/>
        <end position="270"/>
    </location>
</feature>
<feature type="compositionally biased region" description="Low complexity" evidence="1">
    <location>
        <begin position="177"/>
        <end position="193"/>
    </location>
</feature>
<gene>
    <name evidence="2" type="ORF">NE237_029523</name>
</gene>
<proteinExistence type="predicted"/>
<comment type="caution">
    <text evidence="2">The sequence shown here is derived from an EMBL/GenBank/DDBJ whole genome shotgun (WGS) entry which is preliminary data.</text>
</comment>
<feature type="compositionally biased region" description="Acidic residues" evidence="1">
    <location>
        <begin position="258"/>
        <end position="270"/>
    </location>
</feature>
<sequence>MASPYTPGELKWYHLLNEDVLVRFVINLPRQVSDELKWLNFIDRELFSRLVIDLQKDIIHIMKVIALWIWLEEIGYPNIIQDLLQQPNPVLLEVTVEALNCIYYMELSTVPPPAQPHRGDMPFTQGLMRRDISIQFFYNNRYAAMLGMTKVMNNVCAKAFGDIVQQALSQPGPSGEGSSTVVGADSGSGSGSDSHSENSADEEEEISENGTDEETEESLPPPPQTMGIVGGSTANVDSVSHGFEPWAIRSQQENSDNSNDEESSSSDESD</sequence>
<reference evidence="2" key="1">
    <citation type="journal article" date="2023" name="Plant J.">
        <title>The genome of the king protea, Protea cynaroides.</title>
        <authorList>
            <person name="Chang J."/>
            <person name="Duong T.A."/>
            <person name="Schoeman C."/>
            <person name="Ma X."/>
            <person name="Roodt D."/>
            <person name="Barker N."/>
            <person name="Li Z."/>
            <person name="Van de Peer Y."/>
            <person name="Mizrachi E."/>
        </authorList>
    </citation>
    <scope>NUCLEOTIDE SEQUENCE</scope>
    <source>
        <tissue evidence="2">Young leaves</tissue>
    </source>
</reference>
<evidence type="ECO:0000256" key="1">
    <source>
        <dbReference type="SAM" id="MobiDB-lite"/>
    </source>
</evidence>
<keyword evidence="3" id="KW-1185">Reference proteome</keyword>
<dbReference type="OrthoDB" id="1404848at2759"/>
<dbReference type="PANTHER" id="PTHR33527">
    <property type="entry name" value="OS07G0274300 PROTEIN"/>
    <property type="match status" value="1"/>
</dbReference>
<organism evidence="2 3">
    <name type="scientific">Protea cynaroides</name>
    <dbReference type="NCBI Taxonomy" id="273540"/>
    <lineage>
        <taxon>Eukaryota</taxon>
        <taxon>Viridiplantae</taxon>
        <taxon>Streptophyta</taxon>
        <taxon>Embryophyta</taxon>
        <taxon>Tracheophyta</taxon>
        <taxon>Spermatophyta</taxon>
        <taxon>Magnoliopsida</taxon>
        <taxon>Proteales</taxon>
        <taxon>Proteaceae</taxon>
        <taxon>Protea</taxon>
    </lineage>
</organism>
<evidence type="ECO:0000313" key="3">
    <source>
        <dbReference type="Proteomes" id="UP001141806"/>
    </source>
</evidence>
<dbReference type="AlphaFoldDB" id="A0A9Q0GTB4"/>
<feature type="compositionally biased region" description="Acidic residues" evidence="1">
    <location>
        <begin position="199"/>
        <end position="217"/>
    </location>
</feature>